<dbReference type="InterPro" id="IPR005273">
    <property type="entry name" value="Ura-DNA_glyco_family4"/>
</dbReference>
<comment type="catalytic activity">
    <reaction evidence="1">
        <text>Hydrolyzes single-stranded DNA or mismatched double-stranded DNA and polynucleotides, releasing free uracil.</text>
        <dbReference type="EC" id="3.2.2.27"/>
    </reaction>
</comment>
<feature type="domain" description="Uracil-DNA glycosylase-like" evidence="13">
    <location>
        <begin position="112"/>
        <end position="259"/>
    </location>
</feature>
<keyword evidence="7" id="KW-0227">DNA damage</keyword>
<dbReference type="NCBIfam" id="TIGR00758">
    <property type="entry name" value="UDG_fam4"/>
    <property type="match status" value="1"/>
</dbReference>
<dbReference type="InterPro" id="IPR036895">
    <property type="entry name" value="Uracil-DNA_glycosylase-like_sf"/>
</dbReference>
<evidence type="ECO:0000256" key="8">
    <source>
        <dbReference type="ARBA" id="ARBA00022801"/>
    </source>
</evidence>
<name>A0A272EUS2_9RHOO</name>
<dbReference type="EMBL" id="NMRN01000012">
    <property type="protein sequence ID" value="PAS93844.1"/>
    <property type="molecule type" value="Genomic_DNA"/>
</dbReference>
<evidence type="ECO:0000256" key="1">
    <source>
        <dbReference type="ARBA" id="ARBA00001400"/>
    </source>
</evidence>
<evidence type="ECO:0000256" key="6">
    <source>
        <dbReference type="ARBA" id="ARBA00022723"/>
    </source>
</evidence>
<organism evidence="15 16">
    <name type="scientific">Candidatus Dactylopiibacterium carminicum</name>
    <dbReference type="NCBI Taxonomy" id="857335"/>
    <lineage>
        <taxon>Bacteria</taxon>
        <taxon>Pseudomonadati</taxon>
        <taxon>Pseudomonadota</taxon>
        <taxon>Betaproteobacteria</taxon>
        <taxon>Rhodocyclales</taxon>
        <taxon>Rhodocyclaceae</taxon>
        <taxon>Candidatus Dactylopiibacterium</taxon>
    </lineage>
</organism>
<dbReference type="RefSeq" id="WP_095523406.1">
    <property type="nucleotide sequence ID" value="NZ_MDUX01000006.1"/>
</dbReference>
<evidence type="ECO:0000256" key="7">
    <source>
        <dbReference type="ARBA" id="ARBA00022763"/>
    </source>
</evidence>
<evidence type="ECO:0000256" key="10">
    <source>
        <dbReference type="ARBA" id="ARBA00023014"/>
    </source>
</evidence>
<dbReference type="PANTHER" id="PTHR33693:SF1">
    <property type="entry name" value="TYPE-4 URACIL-DNA GLYCOSYLASE"/>
    <property type="match status" value="1"/>
</dbReference>
<evidence type="ECO:0000256" key="5">
    <source>
        <dbReference type="ARBA" id="ARBA00022485"/>
    </source>
</evidence>
<dbReference type="GO" id="GO:0051539">
    <property type="term" value="F:4 iron, 4 sulfur cluster binding"/>
    <property type="evidence" value="ECO:0007669"/>
    <property type="project" value="UniProtKB-KW"/>
</dbReference>
<evidence type="ECO:0000256" key="2">
    <source>
        <dbReference type="ARBA" id="ARBA00006521"/>
    </source>
</evidence>
<dbReference type="GO" id="GO:0006281">
    <property type="term" value="P:DNA repair"/>
    <property type="evidence" value="ECO:0007669"/>
    <property type="project" value="UniProtKB-KW"/>
</dbReference>
<evidence type="ECO:0000256" key="4">
    <source>
        <dbReference type="ARBA" id="ARBA00019403"/>
    </source>
</evidence>
<dbReference type="EMBL" id="MDUX01000006">
    <property type="protein sequence ID" value="KAF7600328.1"/>
    <property type="molecule type" value="Genomic_DNA"/>
</dbReference>
<comment type="similarity">
    <text evidence="2">Belongs to the uracil-DNA glycosylase (UDG) superfamily. Type 4 (UDGa) family.</text>
</comment>
<dbReference type="PANTHER" id="PTHR33693">
    <property type="entry name" value="TYPE-5 URACIL-DNA GLYCOSYLASE"/>
    <property type="match status" value="1"/>
</dbReference>
<reference evidence="14 17" key="1">
    <citation type="submission" date="2016-08" db="EMBL/GenBank/DDBJ databases">
        <title>Candidatus Dactylopiibacterium carminicum genome sequence.</title>
        <authorList>
            <person name="Ramirez-Puebla S.T."/>
            <person name="Ormeno-Orrillo E."/>
            <person name="Vera-Ponce De Leon A."/>
            <person name="Luis L."/>
            <person name="Sanchez-Flores A."/>
            <person name="Monica R."/>
            <person name="Martinez-Romero E."/>
        </authorList>
    </citation>
    <scope>NUCLEOTIDE SEQUENCE [LARGE SCALE GENOMIC DNA]</scope>
    <source>
        <strain evidence="14">END1</strain>
    </source>
</reference>
<keyword evidence="10" id="KW-0411">Iron-sulfur</keyword>
<reference evidence="15 16" key="2">
    <citation type="submission" date="2017-07" db="EMBL/GenBank/DDBJ databases">
        <title>Candidatus Dactylopiibacterium carminicum, a nitrogen-fixing symbiont of the cochineal insect Dactylopius coccus and Dactylopius opuntiae (Hemiptera: Coccoidea: Dactylopiidae).</title>
        <authorList>
            <person name="Vera A."/>
        </authorList>
    </citation>
    <scope>NUCLEOTIDE SEQUENCE [LARGE SCALE GENOMIC DNA]</scope>
    <source>
        <strain evidence="15 16">NFDCM</strain>
    </source>
</reference>
<dbReference type="SMART" id="SM00986">
    <property type="entry name" value="UDG"/>
    <property type="match status" value="1"/>
</dbReference>
<keyword evidence="17" id="KW-1185">Reference proteome</keyword>
<evidence type="ECO:0000256" key="9">
    <source>
        <dbReference type="ARBA" id="ARBA00023004"/>
    </source>
</evidence>
<evidence type="ECO:0000313" key="17">
    <source>
        <dbReference type="Proteomes" id="UP000623509"/>
    </source>
</evidence>
<proteinExistence type="inferred from homology"/>
<evidence type="ECO:0000256" key="11">
    <source>
        <dbReference type="ARBA" id="ARBA00023204"/>
    </source>
</evidence>
<dbReference type="CDD" id="cd10030">
    <property type="entry name" value="UDG-F4_TTUDGA_SPO1dp_like"/>
    <property type="match status" value="1"/>
</dbReference>
<feature type="compositionally biased region" description="Low complexity" evidence="12">
    <location>
        <begin position="28"/>
        <end position="40"/>
    </location>
</feature>
<dbReference type="Proteomes" id="UP000216107">
    <property type="component" value="Unassembled WGS sequence"/>
</dbReference>
<keyword evidence="11" id="KW-0234">DNA repair</keyword>
<dbReference type="InterPro" id="IPR051536">
    <property type="entry name" value="UDG_Type-4/5"/>
</dbReference>
<evidence type="ECO:0000313" key="16">
    <source>
        <dbReference type="Proteomes" id="UP000216107"/>
    </source>
</evidence>
<dbReference type="EC" id="3.2.2.27" evidence="3"/>
<dbReference type="SUPFAM" id="SSF52141">
    <property type="entry name" value="Uracil-DNA glycosylase-like"/>
    <property type="match status" value="1"/>
</dbReference>
<feature type="region of interest" description="Disordered" evidence="12">
    <location>
        <begin position="28"/>
        <end position="71"/>
    </location>
</feature>
<sequence>MTSQTLSVLAELGVKPLWRLRAHEEAAAPEAPAMAEAAVQPEPPGHRIAEPERPPRPAMVMPERQPASTPTVADAGLPLVPGLADMGWDDLAATVAACQRCGLCQRRKQTVLGVGDHQADWMLVGEGPGAEEDARGEPFVGAAGKLLDAMLAALGMQRGENVYIANAVKCRPPGNRTPEAAEIDACKPYLLRQIELVRPRLIVAMGRPAAQALLARELKIGAARGKVFHFGETPLVVTYHPAYLLRNPLDKARAWEDLCFAQAQLEALGPR</sequence>
<dbReference type="OrthoDB" id="5290748at2"/>
<dbReference type="SMART" id="SM00987">
    <property type="entry name" value="UreE_C"/>
    <property type="match status" value="1"/>
</dbReference>
<feature type="compositionally biased region" description="Basic and acidic residues" evidence="12">
    <location>
        <begin position="44"/>
        <end position="55"/>
    </location>
</feature>
<keyword evidence="5" id="KW-0004">4Fe-4S</keyword>
<accession>A0A272EUS2</accession>
<protein>
    <recommendedName>
        <fullName evidence="4">Type-4 uracil-DNA glycosylase</fullName>
        <ecNumber evidence="3">3.2.2.27</ecNumber>
    </recommendedName>
</protein>
<dbReference type="Proteomes" id="UP000623509">
    <property type="component" value="Unassembled WGS sequence"/>
</dbReference>
<keyword evidence="6" id="KW-0479">Metal-binding</keyword>
<evidence type="ECO:0000259" key="13">
    <source>
        <dbReference type="SMART" id="SM00986"/>
    </source>
</evidence>
<evidence type="ECO:0000313" key="15">
    <source>
        <dbReference type="EMBL" id="PAS93844.1"/>
    </source>
</evidence>
<dbReference type="Gene3D" id="3.40.470.10">
    <property type="entry name" value="Uracil-DNA glycosylase-like domain"/>
    <property type="match status" value="1"/>
</dbReference>
<evidence type="ECO:0000313" key="14">
    <source>
        <dbReference type="EMBL" id="KAF7600328.1"/>
    </source>
</evidence>
<dbReference type="GO" id="GO:0046872">
    <property type="term" value="F:metal ion binding"/>
    <property type="evidence" value="ECO:0007669"/>
    <property type="project" value="UniProtKB-KW"/>
</dbReference>
<comment type="caution">
    <text evidence="15">The sequence shown here is derived from an EMBL/GenBank/DDBJ whole genome shotgun (WGS) entry which is preliminary data.</text>
</comment>
<dbReference type="AlphaFoldDB" id="A0A272EUS2"/>
<keyword evidence="9" id="KW-0408">Iron</keyword>
<dbReference type="InterPro" id="IPR005122">
    <property type="entry name" value="Uracil-DNA_glycosylase-like"/>
</dbReference>
<dbReference type="Pfam" id="PF03167">
    <property type="entry name" value="UDG"/>
    <property type="match status" value="1"/>
</dbReference>
<evidence type="ECO:0000256" key="12">
    <source>
        <dbReference type="SAM" id="MobiDB-lite"/>
    </source>
</evidence>
<evidence type="ECO:0000256" key="3">
    <source>
        <dbReference type="ARBA" id="ARBA00012030"/>
    </source>
</evidence>
<gene>
    <name evidence="14" type="ORF">BGI27_02815</name>
    <name evidence="15" type="ORF">CGU29_06310</name>
</gene>
<keyword evidence="8" id="KW-0378">Hydrolase</keyword>
<dbReference type="GO" id="GO:0004844">
    <property type="term" value="F:uracil DNA N-glycosylase activity"/>
    <property type="evidence" value="ECO:0007669"/>
    <property type="project" value="UniProtKB-EC"/>
</dbReference>